<feature type="compositionally biased region" description="Basic residues" evidence="1">
    <location>
        <begin position="131"/>
        <end position="157"/>
    </location>
</feature>
<dbReference type="InterPro" id="IPR051207">
    <property type="entry name" value="ComplexI_NDUFA9_subunit"/>
</dbReference>
<dbReference type="GO" id="GO:0044877">
    <property type="term" value="F:protein-containing complex binding"/>
    <property type="evidence" value="ECO:0007669"/>
    <property type="project" value="TreeGrafter"/>
</dbReference>
<protein>
    <recommendedName>
        <fullName evidence="2">NAD(P)-binding domain-containing protein</fullName>
    </recommendedName>
</protein>
<dbReference type="Gene3D" id="3.40.50.720">
    <property type="entry name" value="NAD(P)-binding Rossmann-like Domain"/>
    <property type="match status" value="1"/>
</dbReference>
<reference evidence="3 4" key="2">
    <citation type="submission" date="2019-08" db="EMBL/GenBank/DDBJ databases">
        <title>Jejuicoccus antrihumi gen. nov., sp. nov., a new member of the family Dermacoccaceae isolated from a cave.</title>
        <authorList>
            <person name="Schumann P."/>
            <person name="Kim I.S."/>
        </authorList>
    </citation>
    <scope>NUCLEOTIDE SEQUENCE [LARGE SCALE GENOMIC DNA]</scope>
    <source>
        <strain evidence="3 4">C5-26</strain>
    </source>
</reference>
<name>A0A563E7X3_9MICO</name>
<feature type="domain" description="NAD(P)-binding" evidence="2">
    <location>
        <begin position="176"/>
        <end position="315"/>
    </location>
</feature>
<dbReference type="InterPro" id="IPR036291">
    <property type="entry name" value="NAD(P)-bd_dom_sf"/>
</dbReference>
<evidence type="ECO:0000313" key="4">
    <source>
        <dbReference type="Proteomes" id="UP000320244"/>
    </source>
</evidence>
<evidence type="ECO:0000313" key="3">
    <source>
        <dbReference type="EMBL" id="TWP38545.1"/>
    </source>
</evidence>
<dbReference type="PANTHER" id="PTHR12126">
    <property type="entry name" value="NADH-UBIQUINONE OXIDOREDUCTASE 39 KDA SUBUNIT-RELATED"/>
    <property type="match status" value="1"/>
</dbReference>
<feature type="region of interest" description="Disordered" evidence="1">
    <location>
        <begin position="202"/>
        <end position="221"/>
    </location>
</feature>
<sequence length="472" mass="50574">MQPGAGLLPLRIRGRPAADRAGHRVGPAHGNAGRARGRGGHSLGTVGRAAGHGHGRSAQRRPGRARRTHRRRAWEPGAGARSGRAAATLATVHRADHSPLCRDAPTRDAHPRPRGRPNDHGDRARAGAPGHPHRSRPSPGHGSHRPAAHARRSRGYRRPTISEAIMSSTQTYAVTGAFSYSGRAITAELKARGHHVRTLTAHPRRTADAEGPDEVRPLNFDDPGELRSSLRGVDTLINTFWVRFPHGGTTFADAVDRSNGLLDAAVDAGVRRIVHVSITHADPASPYAYFAGKGLVEQHLTALPIGHSVLRPAILFGGQAVLINNIAWLLRNLPVFAIGGRGTYRIRGIHLADLAHLCADEAESDTDVLLDAVGPERPTFRELVTLVRTAVGSRAALIDVPEPLVPVCAAALGAVMRDTLLTKQEYQAMAHGLADTTGAPTGDLAISDWIAKNGHRLGRTYLNDTRGRRMPR</sequence>
<dbReference type="EMBL" id="VCQV01000002">
    <property type="protein sequence ID" value="TWP38545.1"/>
    <property type="molecule type" value="Genomic_DNA"/>
</dbReference>
<dbReference type="Proteomes" id="UP000320244">
    <property type="component" value="Unassembled WGS sequence"/>
</dbReference>
<feature type="region of interest" description="Disordered" evidence="1">
    <location>
        <begin position="16"/>
        <end position="163"/>
    </location>
</feature>
<dbReference type="Pfam" id="PF13460">
    <property type="entry name" value="NAD_binding_10"/>
    <property type="match status" value="1"/>
</dbReference>
<gene>
    <name evidence="3" type="ORF">FGL98_01770</name>
</gene>
<organism evidence="3 4">
    <name type="scientific">Leekyejoonella antrihumi</name>
    <dbReference type="NCBI Taxonomy" id="1660198"/>
    <lineage>
        <taxon>Bacteria</taxon>
        <taxon>Bacillati</taxon>
        <taxon>Actinomycetota</taxon>
        <taxon>Actinomycetes</taxon>
        <taxon>Micrococcales</taxon>
        <taxon>Dermacoccaceae</taxon>
        <taxon>Leekyejoonella</taxon>
    </lineage>
</organism>
<dbReference type="InterPro" id="IPR016040">
    <property type="entry name" value="NAD(P)-bd_dom"/>
</dbReference>
<feature type="compositionally biased region" description="Basic and acidic residues" evidence="1">
    <location>
        <begin position="93"/>
        <end position="125"/>
    </location>
</feature>
<proteinExistence type="predicted"/>
<keyword evidence="4" id="KW-1185">Reference proteome</keyword>
<dbReference type="PANTHER" id="PTHR12126:SF11">
    <property type="entry name" value="NADH DEHYDROGENASE [UBIQUINONE] 1 ALPHA SUBCOMPLEX SUBUNIT 9, MITOCHONDRIAL"/>
    <property type="match status" value="1"/>
</dbReference>
<comment type="caution">
    <text evidence="3">The sequence shown here is derived from an EMBL/GenBank/DDBJ whole genome shotgun (WGS) entry which is preliminary data.</text>
</comment>
<feature type="compositionally biased region" description="Basic residues" evidence="1">
    <location>
        <begin position="51"/>
        <end position="72"/>
    </location>
</feature>
<dbReference type="SUPFAM" id="SSF51735">
    <property type="entry name" value="NAD(P)-binding Rossmann-fold domains"/>
    <property type="match status" value="1"/>
</dbReference>
<accession>A0A563E7X3</accession>
<feature type="compositionally biased region" description="Basic and acidic residues" evidence="1">
    <location>
        <begin position="205"/>
        <end position="216"/>
    </location>
</feature>
<reference evidence="3 4" key="1">
    <citation type="submission" date="2019-05" db="EMBL/GenBank/DDBJ databases">
        <authorList>
            <person name="Lee S.D."/>
        </authorList>
    </citation>
    <scope>NUCLEOTIDE SEQUENCE [LARGE SCALE GENOMIC DNA]</scope>
    <source>
        <strain evidence="3 4">C5-26</strain>
    </source>
</reference>
<evidence type="ECO:0000256" key="1">
    <source>
        <dbReference type="SAM" id="MobiDB-lite"/>
    </source>
</evidence>
<evidence type="ECO:0000259" key="2">
    <source>
        <dbReference type="Pfam" id="PF13460"/>
    </source>
</evidence>
<dbReference type="OrthoDB" id="5180065at2"/>
<feature type="compositionally biased region" description="Low complexity" evidence="1">
    <location>
        <begin position="77"/>
        <end position="87"/>
    </location>
</feature>
<dbReference type="AlphaFoldDB" id="A0A563E7X3"/>